<feature type="transmembrane region" description="Helical" evidence="1">
    <location>
        <begin position="12"/>
        <end position="34"/>
    </location>
</feature>
<protein>
    <submittedName>
        <fullName evidence="3">Uncharacterized protein</fullName>
    </submittedName>
</protein>
<dbReference type="AlphaFoldDB" id="A0A380TUJ7"/>
<evidence type="ECO:0000313" key="5">
    <source>
        <dbReference type="Proteomes" id="UP000595107"/>
    </source>
</evidence>
<feature type="transmembrane region" description="Helical" evidence="1">
    <location>
        <begin position="46"/>
        <end position="70"/>
    </location>
</feature>
<dbReference type="Proteomes" id="UP000254227">
    <property type="component" value="Unassembled WGS sequence"/>
</dbReference>
<accession>A0A380TUJ7</accession>
<keyword evidence="1" id="KW-1133">Transmembrane helix</keyword>
<evidence type="ECO:0000256" key="1">
    <source>
        <dbReference type="SAM" id="Phobius"/>
    </source>
</evidence>
<dbReference type="Proteomes" id="UP000595107">
    <property type="component" value="Chromosome"/>
</dbReference>
<evidence type="ECO:0000313" key="2">
    <source>
        <dbReference type="EMBL" id="QPS02809.1"/>
    </source>
</evidence>
<name>A0A380TUJ7_ACIJO</name>
<reference evidence="2 5" key="2">
    <citation type="submission" date="2020-12" db="EMBL/GenBank/DDBJ databases">
        <title>FDA dAtabase for Regulatory Grade micrObial Sequences (FDA-ARGOS): Supporting development and validation of Infectious Disease Dx tests.</title>
        <authorList>
            <person name="Sproer C."/>
            <person name="Gronow S."/>
            <person name="Severitt S."/>
            <person name="Schroder I."/>
            <person name="Tallon L."/>
            <person name="Sadzewicz L."/>
            <person name="Zhao X."/>
            <person name="Boylan J."/>
            <person name="Ott S."/>
            <person name="Bowen H."/>
            <person name="Vavikolanu K."/>
            <person name="Mehta A."/>
            <person name="Aluvathingal J."/>
            <person name="Nadendla S."/>
            <person name="Lowell S."/>
            <person name="Myers T."/>
            <person name="Yan Y."/>
            <person name="Sichtig H."/>
        </authorList>
    </citation>
    <scope>NUCLEOTIDE SEQUENCE [LARGE SCALE GENOMIC DNA]</scope>
    <source>
        <strain evidence="2 5">FDAARGOS_910</strain>
    </source>
</reference>
<dbReference type="RefSeq" id="WP_004694068.1">
    <property type="nucleotide sequence ID" value="NZ_UFRV01000006.1"/>
</dbReference>
<sequence length="271" mass="30801">MELVKKETFTVLLGTAVGIAITTILSFFIVWIGFPVDTPRESFKDALGFSGGLFGGLTTFGAAIVAAHLFNDWRDEKNYDLEASLLYGVLADLKPIFIELHKIRSNSENLKKIDSYLIIKTDYLDHTKINLYEAVIGLYANINAYSKIKKDPTLIDFYNLFDKHLFILNDFYIDLFHKKYKSYYTNAIAALTQHDNSKQLSSYDIFRPYSGTLSEIQINIMEIQNVFKPNALRASIGGQTRTVTYGCVLEETINLHNKIENYCIDRLAVSS</sequence>
<keyword evidence="1" id="KW-0812">Transmembrane</keyword>
<keyword evidence="1" id="KW-0472">Membrane</keyword>
<dbReference type="EMBL" id="UFRV01000006">
    <property type="protein sequence ID" value="SUT91459.1"/>
    <property type="molecule type" value="Genomic_DNA"/>
</dbReference>
<reference evidence="3 4" key="1">
    <citation type="submission" date="2018-06" db="EMBL/GenBank/DDBJ databases">
        <authorList>
            <consortium name="Pathogen Informatics"/>
            <person name="Doyle S."/>
        </authorList>
    </citation>
    <scope>NUCLEOTIDE SEQUENCE [LARGE SCALE GENOMIC DNA]</scope>
    <source>
        <strain evidence="3 4">NCTC10308</strain>
    </source>
</reference>
<evidence type="ECO:0000313" key="3">
    <source>
        <dbReference type="EMBL" id="SUT91459.1"/>
    </source>
</evidence>
<gene>
    <name evidence="2" type="ORF">I6G67_11225</name>
    <name evidence="3" type="ORF">NCTC10308_00477</name>
</gene>
<organism evidence="3 4">
    <name type="scientific">Acinetobacter johnsonii</name>
    <dbReference type="NCBI Taxonomy" id="40214"/>
    <lineage>
        <taxon>Bacteria</taxon>
        <taxon>Pseudomonadati</taxon>
        <taxon>Pseudomonadota</taxon>
        <taxon>Gammaproteobacteria</taxon>
        <taxon>Moraxellales</taxon>
        <taxon>Moraxellaceae</taxon>
        <taxon>Acinetobacter</taxon>
    </lineage>
</organism>
<dbReference type="EMBL" id="CP065666">
    <property type="protein sequence ID" value="QPS02809.1"/>
    <property type="molecule type" value="Genomic_DNA"/>
</dbReference>
<proteinExistence type="predicted"/>
<evidence type="ECO:0000313" key="4">
    <source>
        <dbReference type="Proteomes" id="UP000254227"/>
    </source>
</evidence>